<organism evidence="1 2">
    <name type="scientific">Legionella lytica</name>
    <dbReference type="NCBI Taxonomy" id="96232"/>
    <lineage>
        <taxon>Bacteria</taxon>
        <taxon>Pseudomonadati</taxon>
        <taxon>Pseudomonadota</taxon>
        <taxon>Gammaproteobacteria</taxon>
        <taxon>Legionellales</taxon>
        <taxon>Legionellaceae</taxon>
        <taxon>Legionella</taxon>
    </lineage>
</organism>
<dbReference type="Gene3D" id="3.40.830.10">
    <property type="entry name" value="LigB-like"/>
    <property type="match status" value="1"/>
</dbReference>
<evidence type="ECO:0000313" key="1">
    <source>
        <dbReference type="EMBL" id="MFJ1269115.1"/>
    </source>
</evidence>
<proteinExistence type="predicted"/>
<comment type="caution">
    <text evidence="1">The sequence shown here is derived from an EMBL/GenBank/DDBJ whole genome shotgun (WGS) entry which is preliminary data.</text>
</comment>
<gene>
    <name evidence="1" type="ORF">ACD661_11140</name>
</gene>
<protein>
    <recommendedName>
        <fullName evidence="3">4,5-DOPA dioxygenase extradiol</fullName>
    </recommendedName>
</protein>
<dbReference type="Proteomes" id="UP001615550">
    <property type="component" value="Unassembled WGS sequence"/>
</dbReference>
<dbReference type="EMBL" id="JBGORX010000004">
    <property type="protein sequence ID" value="MFJ1269115.1"/>
    <property type="molecule type" value="Genomic_DNA"/>
</dbReference>
<reference evidence="1 2" key="1">
    <citation type="submission" date="2024-08" db="EMBL/GenBank/DDBJ databases">
        <title>Draft Genome Sequence of Legionella lytica strain DSB2004, Isolated From a Fire Sprinkler System.</title>
        <authorList>
            <person name="Everhart A.D."/>
            <person name="Kidane D.T."/>
            <person name="Farone A.L."/>
            <person name="Farone M.B."/>
        </authorList>
    </citation>
    <scope>NUCLEOTIDE SEQUENCE [LARGE SCALE GENOMIC DNA]</scope>
    <source>
        <strain evidence="1 2">DSB2004</strain>
    </source>
</reference>
<dbReference type="RefSeq" id="WP_400187940.1">
    <property type="nucleotide sequence ID" value="NZ_JBGORX010000004.1"/>
</dbReference>
<accession>A0ABW8DCZ9</accession>
<evidence type="ECO:0008006" key="3">
    <source>
        <dbReference type="Google" id="ProtNLM"/>
    </source>
</evidence>
<sequence>MTDPKSKHPGRMPVLFIGHGSPMNAIEKNDFTECLQQLGKRSPLAN</sequence>
<evidence type="ECO:0000313" key="2">
    <source>
        <dbReference type="Proteomes" id="UP001615550"/>
    </source>
</evidence>
<dbReference type="SUPFAM" id="SSF53213">
    <property type="entry name" value="LigB-like"/>
    <property type="match status" value="1"/>
</dbReference>
<keyword evidence="2" id="KW-1185">Reference proteome</keyword>
<name>A0ABW8DCZ9_9GAMM</name>